<organism evidence="1 2">
    <name type="scientific">Serratia phage Moabite</name>
    <dbReference type="NCBI Taxonomy" id="2587814"/>
    <lineage>
        <taxon>Viruses</taxon>
        <taxon>Duplodnaviria</taxon>
        <taxon>Heunggongvirae</taxon>
        <taxon>Uroviricota</taxon>
        <taxon>Caudoviricetes</taxon>
        <taxon>Chimalliviridae</taxon>
        <taxon>Moabitevirus</taxon>
        <taxon>Moabitevirus moabite</taxon>
    </lineage>
</organism>
<reference evidence="2" key="1">
    <citation type="submission" date="2019-05" db="EMBL/GenBank/DDBJ databases">
        <title>Complete Genome Sequence of Serratia marcescens Myophage Moabite.</title>
        <authorList>
            <person name="Price L."/>
            <person name="Rohren M."/>
            <person name="Newkirk H."/>
            <person name="Liu M."/>
            <person name="Ramsey J."/>
        </authorList>
    </citation>
    <scope>NUCLEOTIDE SEQUENCE [LARGE SCALE GENOMIC DNA]</scope>
</reference>
<dbReference type="Proteomes" id="UP000319063">
    <property type="component" value="Segment"/>
</dbReference>
<sequence length="130" mass="14550">MIEYVISETQITDKTKKRLSEQLGEGREITAVLSFDQSYVMERKGPDFSGLLVITGPLLEYHIFRKVGMKFVHAGAMKTSISTVSLSDDNYNAMAGLGVEDKLTALSHKVKELHPHILAYFKTEEMKGVL</sequence>
<dbReference type="EMBL" id="MK994515">
    <property type="protein sequence ID" value="QDB71293.1"/>
    <property type="molecule type" value="Genomic_DNA"/>
</dbReference>
<protein>
    <submittedName>
        <fullName evidence="1">Uncharacterized protein</fullName>
    </submittedName>
</protein>
<evidence type="ECO:0000313" key="1">
    <source>
        <dbReference type="EMBL" id="QDB71293.1"/>
    </source>
</evidence>
<proteinExistence type="predicted"/>
<accession>A0A4Y5TQN8</accession>
<name>A0A4Y5TQN8_9CAUD</name>
<evidence type="ECO:0000313" key="2">
    <source>
        <dbReference type="Proteomes" id="UP000319063"/>
    </source>
</evidence>
<gene>
    <name evidence="1" type="ORF">CPT_Moabite_263</name>
</gene>
<keyword evidence="2" id="KW-1185">Reference proteome</keyword>